<proteinExistence type="predicted"/>
<dbReference type="Gene3D" id="3.40.50.1110">
    <property type="entry name" value="SGNH hydrolase"/>
    <property type="match status" value="1"/>
</dbReference>
<evidence type="ECO:0000259" key="1">
    <source>
        <dbReference type="Pfam" id="PF13472"/>
    </source>
</evidence>
<dbReference type="PANTHER" id="PTHR30383:SF24">
    <property type="entry name" value="THIOESTERASE 1_PROTEASE 1_LYSOPHOSPHOLIPASE L1"/>
    <property type="match status" value="1"/>
</dbReference>
<evidence type="ECO:0000313" key="2">
    <source>
        <dbReference type="EMBL" id="VAW82452.1"/>
    </source>
</evidence>
<accession>A0A3B0Z4H5</accession>
<dbReference type="InterPro" id="IPR036514">
    <property type="entry name" value="SGNH_hydro_sf"/>
</dbReference>
<gene>
    <name evidence="2" type="ORF">MNBD_GAMMA13-1127</name>
</gene>
<protein>
    <submittedName>
        <fullName evidence="2">Arylesterase</fullName>
        <ecNumber evidence="2">3.1.1.2</ecNumber>
    </submittedName>
</protein>
<dbReference type="PANTHER" id="PTHR30383">
    <property type="entry name" value="THIOESTERASE 1/PROTEASE 1/LYSOPHOSPHOLIPASE L1"/>
    <property type="match status" value="1"/>
</dbReference>
<dbReference type="Pfam" id="PF13472">
    <property type="entry name" value="Lipase_GDSL_2"/>
    <property type="match status" value="1"/>
</dbReference>
<sequence>MLNRILFLLLLVLPVTAPAQIILIIGDSLSAAYGIPVKKGWVSLLQNRLDAEGYPYRIVNDSISGDTTANARARLTRALASHAPAVVLLELGGNDGLRGLSLTAMKSNLANMISSARGEGAQVLLIGVQLPPNYGPRYTERFQAIYHELAREQGLALLPSLVDGIGTEQSLMQADGIHPNATAQPLIVDRVWKELVPMLESGEAP</sequence>
<reference evidence="2" key="1">
    <citation type="submission" date="2018-06" db="EMBL/GenBank/DDBJ databases">
        <authorList>
            <person name="Zhirakovskaya E."/>
        </authorList>
    </citation>
    <scope>NUCLEOTIDE SEQUENCE</scope>
</reference>
<dbReference type="AlphaFoldDB" id="A0A3B0Z4H5"/>
<dbReference type="GO" id="GO:0004064">
    <property type="term" value="F:arylesterase activity"/>
    <property type="evidence" value="ECO:0007669"/>
    <property type="project" value="UniProtKB-EC"/>
</dbReference>
<dbReference type="CDD" id="cd01822">
    <property type="entry name" value="Lysophospholipase_L1_like"/>
    <property type="match status" value="1"/>
</dbReference>
<feature type="domain" description="SGNH hydrolase-type esterase" evidence="1">
    <location>
        <begin position="25"/>
        <end position="182"/>
    </location>
</feature>
<dbReference type="EC" id="3.1.1.2" evidence="2"/>
<dbReference type="GO" id="GO:0004622">
    <property type="term" value="F:phosphatidylcholine lysophospholipase activity"/>
    <property type="evidence" value="ECO:0007669"/>
    <property type="project" value="TreeGrafter"/>
</dbReference>
<dbReference type="EMBL" id="UOFK01000320">
    <property type="protein sequence ID" value="VAW82452.1"/>
    <property type="molecule type" value="Genomic_DNA"/>
</dbReference>
<dbReference type="InterPro" id="IPR051532">
    <property type="entry name" value="Ester_Hydrolysis_Enzymes"/>
</dbReference>
<keyword evidence="2" id="KW-0378">Hydrolase</keyword>
<dbReference type="InterPro" id="IPR013830">
    <property type="entry name" value="SGNH_hydro"/>
</dbReference>
<organism evidence="2">
    <name type="scientific">hydrothermal vent metagenome</name>
    <dbReference type="NCBI Taxonomy" id="652676"/>
    <lineage>
        <taxon>unclassified sequences</taxon>
        <taxon>metagenomes</taxon>
        <taxon>ecological metagenomes</taxon>
    </lineage>
</organism>
<dbReference type="SUPFAM" id="SSF52266">
    <property type="entry name" value="SGNH hydrolase"/>
    <property type="match status" value="1"/>
</dbReference>
<name>A0A3B0Z4H5_9ZZZZ</name>